<evidence type="ECO:0000256" key="1">
    <source>
        <dbReference type="SAM" id="Coils"/>
    </source>
</evidence>
<feature type="transmembrane region" description="Helical" evidence="2">
    <location>
        <begin position="165"/>
        <end position="185"/>
    </location>
</feature>
<name>A0A7C6EJW7_UNCW3</name>
<keyword evidence="1" id="KW-0175">Coiled coil</keyword>
<accession>A0A7C6EJW7</accession>
<dbReference type="EMBL" id="DTHJ01000098">
    <property type="protein sequence ID" value="HHS62925.1"/>
    <property type="molecule type" value="Genomic_DNA"/>
</dbReference>
<evidence type="ECO:0000313" key="3">
    <source>
        <dbReference type="EMBL" id="HHS62925.1"/>
    </source>
</evidence>
<gene>
    <name evidence="3" type="ORF">ENV70_04845</name>
</gene>
<comment type="caution">
    <text evidence="3">The sequence shown here is derived from an EMBL/GenBank/DDBJ whole genome shotgun (WGS) entry which is preliminary data.</text>
</comment>
<reference evidence="3" key="1">
    <citation type="journal article" date="2020" name="mSystems">
        <title>Genome- and Community-Level Interaction Insights into Carbon Utilization and Element Cycling Functions of Hydrothermarchaeota in Hydrothermal Sediment.</title>
        <authorList>
            <person name="Zhou Z."/>
            <person name="Liu Y."/>
            <person name="Xu W."/>
            <person name="Pan J."/>
            <person name="Luo Z.H."/>
            <person name="Li M."/>
        </authorList>
    </citation>
    <scope>NUCLEOTIDE SEQUENCE [LARGE SCALE GENOMIC DNA]</scope>
    <source>
        <strain evidence="3">SpSt-783</strain>
    </source>
</reference>
<protein>
    <submittedName>
        <fullName evidence="3">Uncharacterized protein</fullName>
    </submittedName>
</protein>
<feature type="transmembrane region" description="Helical" evidence="2">
    <location>
        <begin position="6"/>
        <end position="23"/>
    </location>
</feature>
<keyword evidence="2" id="KW-0472">Membrane</keyword>
<sequence length="329" mass="36961">MSRITFGIIPAILIIILSVFFYLSPQFLGQKPTNGKEAVTELIYKRITNLGNFISRSTFVQDALIENDEAKLSEIIVTLKQDDPEILSVNFTNNKNKVIASSNANLQGTDYAPLNPGSSSKIVEKSGVYEGGFSINLGATPIGTLYIQVKPKIPEIKVATSPNPIVLVAGIVIAIITFIIMFSMASGLESRLVEDINLRQEEVFQPKIEELKKQQEEAQKALEEINKKIAQGENKIKTLEAEYQARKKEFESSPVVQSVEKLRETEAELLKKLEVLKNEENRLNNEINLLTQKREEIMNALEAEKKEEARLREKLDLIKKKILHLESPA</sequence>
<keyword evidence="2" id="KW-1133">Transmembrane helix</keyword>
<dbReference type="AlphaFoldDB" id="A0A7C6EJW7"/>
<proteinExistence type="predicted"/>
<feature type="coiled-coil region" evidence="1">
    <location>
        <begin position="208"/>
        <end position="321"/>
    </location>
</feature>
<keyword evidence="2" id="KW-0812">Transmembrane</keyword>
<evidence type="ECO:0000256" key="2">
    <source>
        <dbReference type="SAM" id="Phobius"/>
    </source>
</evidence>
<organism evidence="3">
    <name type="scientific">candidate division WOR-3 bacterium</name>
    <dbReference type="NCBI Taxonomy" id="2052148"/>
    <lineage>
        <taxon>Bacteria</taxon>
        <taxon>Bacteria division WOR-3</taxon>
    </lineage>
</organism>